<dbReference type="Gene3D" id="3.30.360.10">
    <property type="entry name" value="Dihydrodipicolinate Reductase, domain 2"/>
    <property type="match status" value="1"/>
</dbReference>
<evidence type="ECO:0000256" key="7">
    <source>
        <dbReference type="ARBA" id="ARBA00023027"/>
    </source>
</evidence>
<dbReference type="PANTHER" id="PTHR20836:SF0">
    <property type="entry name" value="4-HYDROXY-TETRAHYDRODIPICOLINATE REDUCTASE 1, CHLOROPLASTIC-RELATED"/>
    <property type="match status" value="1"/>
</dbReference>
<evidence type="ECO:0000259" key="15">
    <source>
        <dbReference type="Pfam" id="PF05173"/>
    </source>
</evidence>
<comment type="similarity">
    <text evidence="1">Belongs to the DapB family.</text>
</comment>
<comment type="catalytic activity">
    <reaction evidence="12">
        <text>(S)-2,3,4,5-tetrahydrodipicolinate + NAD(+) + H2O = (2S,4S)-4-hydroxy-2,3,4,5-tetrahydrodipicolinate + NADH + H(+)</text>
        <dbReference type="Rhea" id="RHEA:35323"/>
        <dbReference type="ChEBI" id="CHEBI:15377"/>
        <dbReference type="ChEBI" id="CHEBI:15378"/>
        <dbReference type="ChEBI" id="CHEBI:16845"/>
        <dbReference type="ChEBI" id="CHEBI:57540"/>
        <dbReference type="ChEBI" id="CHEBI:57945"/>
        <dbReference type="ChEBI" id="CHEBI:67139"/>
        <dbReference type="EC" id="1.17.1.8"/>
    </reaction>
</comment>
<dbReference type="InterPro" id="IPR000846">
    <property type="entry name" value="DapB_N"/>
</dbReference>
<dbReference type="STRING" id="1133592.ASNER_131"/>
<keyword evidence="5" id="KW-0220">Diaminopimelate biosynthesis</keyword>
<dbReference type="KEGG" id="udi:ASNER_131"/>
<proteinExistence type="inferred from homology"/>
<protein>
    <recommendedName>
        <fullName evidence="10 13">4-hydroxy-tetrahydrodipicolinate reductase</fullName>
        <ecNumber evidence="10 13">1.17.1.8</ecNumber>
    </recommendedName>
</protein>
<evidence type="ECO:0000256" key="2">
    <source>
        <dbReference type="ARBA" id="ARBA00022490"/>
    </source>
</evidence>
<sequence length="234" mass="26688">MKLALIGFGRMGKAIEKIALNRQHNILLKSIFCPTYKDLKNVEVAIEFSHPEFAFANIKICLEENISVISGTTGWLFKMEEIKNICLRNSGTFLYASNFSIGVNLFIEISRKFAKLIKSYKKEYEVEIEEIHHVNKKDVPSGTAIKLAKFLIKEGIAKKWVLGKKKQYQLAISSKRFKNSPGIHVVKYQSVIENIIFKHTALKREGFALGAIIAAEWINYKKGIFSMKDVLEID</sequence>
<dbReference type="Pfam" id="PF05173">
    <property type="entry name" value="DapB_C"/>
    <property type="match status" value="1"/>
</dbReference>
<evidence type="ECO:0000259" key="14">
    <source>
        <dbReference type="Pfam" id="PF01113"/>
    </source>
</evidence>
<feature type="domain" description="Dihydrodipicolinate reductase N-terminal" evidence="14">
    <location>
        <begin position="1"/>
        <end position="99"/>
    </location>
</feature>
<dbReference type="InterPro" id="IPR022663">
    <property type="entry name" value="DapB_C"/>
</dbReference>
<dbReference type="InterPro" id="IPR022664">
    <property type="entry name" value="DapB_N_CS"/>
</dbReference>
<evidence type="ECO:0000256" key="5">
    <source>
        <dbReference type="ARBA" id="ARBA00022915"/>
    </source>
</evidence>
<evidence type="ECO:0000256" key="3">
    <source>
        <dbReference type="ARBA" id="ARBA00022605"/>
    </source>
</evidence>
<evidence type="ECO:0000256" key="12">
    <source>
        <dbReference type="ARBA" id="ARBA00049396"/>
    </source>
</evidence>
<evidence type="ECO:0000313" key="17">
    <source>
        <dbReference type="Proteomes" id="UP000011174"/>
    </source>
</evidence>
<evidence type="ECO:0000256" key="8">
    <source>
        <dbReference type="ARBA" id="ARBA00023154"/>
    </source>
</evidence>
<dbReference type="OrthoDB" id="9790352at2"/>
<keyword evidence="17" id="KW-1185">Reference proteome</keyword>
<evidence type="ECO:0000313" key="16">
    <source>
        <dbReference type="EMBL" id="AGC66894.1"/>
    </source>
</evidence>
<dbReference type="Pfam" id="PF01113">
    <property type="entry name" value="DapB_N"/>
    <property type="match status" value="1"/>
</dbReference>
<dbReference type="PANTHER" id="PTHR20836">
    <property type="entry name" value="DIHYDRODIPICOLINATE REDUCTASE"/>
    <property type="match status" value="1"/>
</dbReference>
<evidence type="ECO:0000256" key="9">
    <source>
        <dbReference type="ARBA" id="ARBA00037922"/>
    </source>
</evidence>
<evidence type="ECO:0000256" key="4">
    <source>
        <dbReference type="ARBA" id="ARBA00022857"/>
    </source>
</evidence>
<evidence type="ECO:0000256" key="11">
    <source>
        <dbReference type="ARBA" id="ARBA00049080"/>
    </source>
</evidence>
<evidence type="ECO:0000256" key="6">
    <source>
        <dbReference type="ARBA" id="ARBA00023002"/>
    </source>
</evidence>
<evidence type="ECO:0000256" key="13">
    <source>
        <dbReference type="NCBIfam" id="TIGR00036"/>
    </source>
</evidence>
<dbReference type="PIRSF" id="PIRSF000161">
    <property type="entry name" value="DHPR"/>
    <property type="match status" value="1"/>
</dbReference>
<accession>L7VJM6</accession>
<dbReference type="AlphaFoldDB" id="L7VJM6"/>
<keyword evidence="2" id="KW-0963">Cytoplasm</keyword>
<comment type="catalytic activity">
    <reaction evidence="11">
        <text>(S)-2,3,4,5-tetrahydrodipicolinate + NADP(+) + H2O = (2S,4S)-4-hydroxy-2,3,4,5-tetrahydrodipicolinate + NADPH + H(+)</text>
        <dbReference type="Rhea" id="RHEA:35331"/>
        <dbReference type="ChEBI" id="CHEBI:15377"/>
        <dbReference type="ChEBI" id="CHEBI:15378"/>
        <dbReference type="ChEBI" id="CHEBI:16845"/>
        <dbReference type="ChEBI" id="CHEBI:57783"/>
        <dbReference type="ChEBI" id="CHEBI:58349"/>
        <dbReference type="ChEBI" id="CHEBI:67139"/>
        <dbReference type="EC" id="1.17.1.8"/>
    </reaction>
</comment>
<keyword evidence="6" id="KW-0560">Oxidoreductase</keyword>
<gene>
    <name evidence="16" type="primary">dapB</name>
    <name evidence="16" type="ORF">ASNER_131</name>
</gene>
<reference evidence="16 17" key="1">
    <citation type="journal article" date="2013" name="Environ. Microbiol.">
        <title>The nutrient supplying capabilities of Uzinura, an endosymbiont of armoured scale insects.</title>
        <authorList>
            <person name="Sabree Z.L."/>
            <person name="Huang C.Y."/>
            <person name="Okusu A."/>
            <person name="Moran N.A."/>
            <person name="Normark B.B."/>
        </authorList>
    </citation>
    <scope>NUCLEOTIDE SEQUENCE [LARGE SCALE GENOMIC DNA]</scope>
    <source>
        <strain evidence="16 17">ASNER</strain>
    </source>
</reference>
<dbReference type="Gene3D" id="3.40.50.720">
    <property type="entry name" value="NAD(P)-binding Rossmann-like Domain"/>
    <property type="match status" value="1"/>
</dbReference>
<organism evidence="16 17">
    <name type="scientific">Candidatus Uzinura diaspidicola str. ASNER</name>
    <dbReference type="NCBI Taxonomy" id="1133592"/>
    <lineage>
        <taxon>Bacteria</taxon>
        <taxon>Pseudomonadati</taxon>
        <taxon>Bacteroidota</taxon>
        <taxon>Flavobacteriia</taxon>
        <taxon>Flavobacteriales</taxon>
        <taxon>Candidatus Uzinura</taxon>
    </lineage>
</organism>
<evidence type="ECO:0000256" key="1">
    <source>
        <dbReference type="ARBA" id="ARBA00006642"/>
    </source>
</evidence>
<dbReference type="Proteomes" id="UP000011174">
    <property type="component" value="Chromosome"/>
</dbReference>
<name>L7VJM6_9FLAO</name>
<dbReference type="EMBL" id="CP003263">
    <property type="protein sequence ID" value="AGC66894.1"/>
    <property type="molecule type" value="Genomic_DNA"/>
</dbReference>
<dbReference type="SUPFAM" id="SSF51735">
    <property type="entry name" value="NAD(P)-binding Rossmann-fold domains"/>
    <property type="match status" value="1"/>
</dbReference>
<dbReference type="GO" id="GO:0008839">
    <property type="term" value="F:4-hydroxy-tetrahydrodipicolinate reductase"/>
    <property type="evidence" value="ECO:0007669"/>
    <property type="project" value="UniProtKB-UniRule"/>
</dbReference>
<feature type="domain" description="Dihydrodipicolinate reductase C-terminal" evidence="15">
    <location>
        <begin position="102"/>
        <end position="231"/>
    </location>
</feature>
<dbReference type="HOGENOM" id="CLU_047479_1_0_10"/>
<comment type="pathway">
    <text evidence="9">Amino-acid biosynthesis; L-lysine biosynthesis via DAP pathway; (S)-tetrahydrodipicolinate from L-aspartate: step 4/4.</text>
</comment>
<keyword evidence="7" id="KW-0520">NAD</keyword>
<dbReference type="InterPro" id="IPR036291">
    <property type="entry name" value="NAD(P)-bd_dom_sf"/>
</dbReference>
<dbReference type="GO" id="GO:0019877">
    <property type="term" value="P:diaminopimelate biosynthetic process"/>
    <property type="evidence" value="ECO:0007669"/>
    <property type="project" value="UniProtKB-KW"/>
</dbReference>
<keyword evidence="4" id="KW-0521">NADP</keyword>
<keyword evidence="8" id="KW-0457">Lysine biosynthesis</keyword>
<dbReference type="GO" id="GO:0009089">
    <property type="term" value="P:lysine biosynthetic process via diaminopimelate"/>
    <property type="evidence" value="ECO:0007669"/>
    <property type="project" value="UniProtKB-UniRule"/>
</dbReference>
<dbReference type="InterPro" id="IPR023940">
    <property type="entry name" value="DHDPR_bac"/>
</dbReference>
<evidence type="ECO:0000256" key="10">
    <source>
        <dbReference type="ARBA" id="ARBA00038983"/>
    </source>
</evidence>
<dbReference type="EC" id="1.17.1.8" evidence="10 13"/>
<keyword evidence="3" id="KW-0028">Amino-acid biosynthesis</keyword>
<dbReference type="GO" id="GO:0005829">
    <property type="term" value="C:cytosol"/>
    <property type="evidence" value="ECO:0007669"/>
    <property type="project" value="TreeGrafter"/>
</dbReference>
<dbReference type="SUPFAM" id="SSF55347">
    <property type="entry name" value="Glyceraldehyde-3-phosphate dehydrogenase-like, C-terminal domain"/>
    <property type="match status" value="1"/>
</dbReference>
<dbReference type="PATRIC" id="fig|1133592.3.peg.116"/>
<dbReference type="PROSITE" id="PS01298">
    <property type="entry name" value="DAPB"/>
    <property type="match status" value="1"/>
</dbReference>
<dbReference type="NCBIfam" id="TIGR00036">
    <property type="entry name" value="dapB"/>
    <property type="match status" value="1"/>
</dbReference>